<dbReference type="Proteomes" id="UP001596542">
    <property type="component" value="Unassembled WGS sequence"/>
</dbReference>
<gene>
    <name evidence="1" type="ORF">ACFQPC_01870</name>
</gene>
<accession>A0ABW2I707</accession>
<comment type="caution">
    <text evidence="1">The sequence shown here is derived from an EMBL/GenBank/DDBJ whole genome shotgun (WGS) entry which is preliminary data.</text>
</comment>
<dbReference type="RefSeq" id="WP_382269949.1">
    <property type="nucleotide sequence ID" value="NZ_JBHTBU010000001.1"/>
</dbReference>
<evidence type="ECO:0008006" key="3">
    <source>
        <dbReference type="Google" id="ProtNLM"/>
    </source>
</evidence>
<keyword evidence="2" id="KW-1185">Reference proteome</keyword>
<dbReference type="EMBL" id="JBHTBU010000001">
    <property type="protein sequence ID" value="MFC7286772.1"/>
    <property type="molecule type" value="Genomic_DNA"/>
</dbReference>
<name>A0ABW2I707_9BURK</name>
<reference evidence="2" key="1">
    <citation type="journal article" date="2019" name="Int. J. Syst. Evol. Microbiol.">
        <title>The Global Catalogue of Microorganisms (GCM) 10K type strain sequencing project: providing services to taxonomists for standard genome sequencing and annotation.</title>
        <authorList>
            <consortium name="The Broad Institute Genomics Platform"/>
            <consortium name="The Broad Institute Genome Sequencing Center for Infectious Disease"/>
            <person name="Wu L."/>
            <person name="Ma J."/>
        </authorList>
    </citation>
    <scope>NUCLEOTIDE SEQUENCE [LARGE SCALE GENOMIC DNA]</scope>
    <source>
        <strain evidence="2">KACC 12508</strain>
    </source>
</reference>
<evidence type="ECO:0000313" key="2">
    <source>
        <dbReference type="Proteomes" id="UP001596542"/>
    </source>
</evidence>
<organism evidence="1 2">
    <name type="scientific">Herminiimonas glaciei</name>
    <dbReference type="NCBI Taxonomy" id="523788"/>
    <lineage>
        <taxon>Bacteria</taxon>
        <taxon>Pseudomonadati</taxon>
        <taxon>Pseudomonadota</taxon>
        <taxon>Betaproteobacteria</taxon>
        <taxon>Burkholderiales</taxon>
        <taxon>Oxalobacteraceae</taxon>
        <taxon>Herminiimonas</taxon>
    </lineage>
</organism>
<protein>
    <recommendedName>
        <fullName evidence="3">Outer membrane beta-barrel porin/alpha-amylase</fullName>
    </recommendedName>
</protein>
<evidence type="ECO:0000313" key="1">
    <source>
        <dbReference type="EMBL" id="MFC7286772.1"/>
    </source>
</evidence>
<sequence length="275" mass="30405">MQTLLKRIEVSYAGRAWLVLLVALILLLCSASVYAQHPSAEEMNAANNPLQPTLGVNFQDQYVGRSYGLGDKDSNAFLFRGTLPHKLFNQPQILRVTMPVVTTPDMDPIGRKTGAGDLNIFDIFVFKLDGMEVGIGPQLTIPTASRDEMGTGKWQAGLAGMAIAPQKWGLLGALLTWQRSFAGDNDRPTQNNFSAQPFFMYNLPQGWYVRSTATWNYDIQRSTYSIPIGLGGGKVWKSGKTTLNLFAEPQWTVSHQGDGVPKFQVFMGLNLQFPL</sequence>
<proteinExistence type="predicted"/>